<reference evidence="3" key="1">
    <citation type="submission" date="2003-08" db="EMBL/GenBank/DDBJ databases">
        <authorList>
            <person name="Birren B."/>
            <person name="Nusbaum C."/>
            <person name="Abebe A."/>
            <person name="Abouelleil A."/>
            <person name="Adekoya E."/>
            <person name="Ait-zahra M."/>
            <person name="Allen N."/>
            <person name="Allen T."/>
            <person name="An P."/>
            <person name="Anderson M."/>
            <person name="Anderson S."/>
            <person name="Arachchi H."/>
            <person name="Armbruster J."/>
            <person name="Bachantsang P."/>
            <person name="Baldwin J."/>
            <person name="Barry A."/>
            <person name="Bayul T."/>
            <person name="Blitshsteyn B."/>
            <person name="Bloom T."/>
            <person name="Blye J."/>
            <person name="Boguslavskiy L."/>
            <person name="Borowsky M."/>
            <person name="Boukhgalter B."/>
            <person name="Brunache A."/>
            <person name="Butler J."/>
            <person name="Calixte N."/>
            <person name="Calvo S."/>
            <person name="Camarata J."/>
            <person name="Campo K."/>
            <person name="Chang J."/>
            <person name="Cheshatsang Y."/>
            <person name="Citroen M."/>
            <person name="Collymore A."/>
            <person name="Considine T."/>
            <person name="Cook A."/>
            <person name="Cooke P."/>
            <person name="Corum B."/>
            <person name="Cuomo C."/>
            <person name="David R."/>
            <person name="Dawoe T."/>
            <person name="Degray S."/>
            <person name="Dodge S."/>
            <person name="Dooley K."/>
            <person name="Dorje P."/>
            <person name="Dorjee K."/>
            <person name="Dorris L."/>
            <person name="Duffey N."/>
            <person name="Dupes A."/>
            <person name="Elkins T."/>
            <person name="Engels R."/>
            <person name="Erickson J."/>
            <person name="Farina A."/>
            <person name="Faro S."/>
            <person name="Ferreira P."/>
            <person name="Fischer H."/>
            <person name="Fitzgerald M."/>
            <person name="Foley K."/>
            <person name="Gage D."/>
            <person name="Galagan J."/>
            <person name="Gearin G."/>
            <person name="Gnerre S."/>
            <person name="Gnirke A."/>
            <person name="Goyette A."/>
            <person name="Graham J."/>
            <person name="Grandbois E."/>
            <person name="Gyaltsen K."/>
            <person name="Hafez N."/>
            <person name="Hagopian D."/>
            <person name="Hagos B."/>
            <person name="Hall J."/>
            <person name="Hatcher B."/>
            <person name="Heller A."/>
            <person name="Higgins H."/>
            <person name="Honan T."/>
            <person name="Horn A."/>
            <person name="Houde N."/>
            <person name="Hughes L."/>
            <person name="Hulme W."/>
            <person name="Husby E."/>
            <person name="Iliev I."/>
            <person name="Jaffe D."/>
            <person name="Jones C."/>
            <person name="Kamal M."/>
            <person name="Kamat A."/>
            <person name="Kamvysselis M."/>
            <person name="Karlsson E."/>
            <person name="Kells C."/>
            <person name="Kieu A."/>
            <person name="Kisner P."/>
            <person name="Kodira C."/>
            <person name="Kulbokas E."/>
            <person name="Labutti K."/>
            <person name="Lama D."/>
            <person name="Landers T."/>
            <person name="Leger J."/>
            <person name="Levine S."/>
            <person name="Lewis D."/>
            <person name="Lewis T."/>
            <person name="Lindblad-toh K."/>
            <person name="Liu X."/>
            <person name="Lokyitsang T."/>
            <person name="Lokyitsang Y."/>
            <person name="Lucien O."/>
            <person name="Lui A."/>
            <person name="Ma L.J."/>
            <person name="Mabbitt R."/>
            <person name="Macdonald J."/>
            <person name="Maclean C."/>
            <person name="Major J."/>
            <person name="Manning J."/>
            <person name="Marabella R."/>
            <person name="Maru K."/>
            <person name="Matthews C."/>
            <person name="Mauceli E."/>
            <person name="Mccarthy M."/>
            <person name="Mcdonough S."/>
            <person name="Mcghee T."/>
            <person name="Meldrim J."/>
            <person name="Meneus L."/>
            <person name="Mesirov J."/>
            <person name="Mihalev A."/>
            <person name="Mihova T."/>
            <person name="Mikkelsen T."/>
            <person name="Mlenga V."/>
            <person name="Moru K."/>
            <person name="Mozes J."/>
            <person name="Mulrain L."/>
            <person name="Munson G."/>
            <person name="Naylor J."/>
            <person name="Newes C."/>
            <person name="Nguyen C."/>
            <person name="Nguyen N."/>
            <person name="Nguyen T."/>
            <person name="Nicol R."/>
            <person name="Nielsen C."/>
            <person name="Nizzari M."/>
            <person name="Norbu C."/>
            <person name="Norbu N."/>
            <person name="O'donnell P."/>
            <person name="Okoawo O."/>
            <person name="O'leary S."/>
            <person name="Omotosho B."/>
            <person name="O'neill K."/>
            <person name="Osman S."/>
            <person name="Parker S."/>
            <person name="Perrin D."/>
            <person name="Phunkhang P."/>
            <person name="Piqani B."/>
            <person name="Purcell S."/>
            <person name="Rachupka T."/>
            <person name="Ramasamy U."/>
            <person name="Rameau R."/>
            <person name="Ray V."/>
            <person name="Raymond C."/>
            <person name="Retta R."/>
            <person name="Richardson S."/>
            <person name="Rise C."/>
            <person name="Rodriguez J."/>
            <person name="Rogers J."/>
            <person name="Rogov P."/>
            <person name="Rutman M."/>
            <person name="Schupbach R."/>
            <person name="Seaman C."/>
            <person name="Settipalli S."/>
            <person name="Sharpe T."/>
            <person name="Sheridan J."/>
            <person name="Sherpa N."/>
            <person name="Shi J."/>
            <person name="Smirnov S."/>
            <person name="Smith C."/>
            <person name="Sougnez C."/>
            <person name="Spencer B."/>
            <person name="Stalker J."/>
            <person name="Stange-thomann N."/>
            <person name="Stavropoulos S."/>
            <person name="Stetson K."/>
            <person name="Stone C."/>
            <person name="Stone S."/>
            <person name="Stubbs M."/>
            <person name="Talamas J."/>
            <person name="Tchuinga P."/>
            <person name="Tenzing P."/>
            <person name="Tesfaye S."/>
            <person name="Theodore J."/>
            <person name="Thoulutsang Y."/>
            <person name="Topham K."/>
            <person name="Towey S."/>
            <person name="Tsamla T."/>
            <person name="Tsomo N."/>
            <person name="Vallee D."/>
            <person name="Vassiliev H."/>
            <person name="Venkataraman V."/>
            <person name="Vinson J."/>
            <person name="Vo A."/>
            <person name="Wade C."/>
            <person name="Wang S."/>
            <person name="Wangchuk T."/>
            <person name="Wangdi T."/>
            <person name="Whittaker C."/>
            <person name="Wilkinson J."/>
            <person name="Wu Y."/>
            <person name="Wyman D."/>
            <person name="Yadav S."/>
            <person name="Yang S."/>
            <person name="Yang X."/>
            <person name="Yeager S."/>
            <person name="Yee E."/>
            <person name="Young G."/>
            <person name="Zainoun J."/>
            <person name="Zembeck L."/>
            <person name="Zimmer A."/>
            <person name="Zody M."/>
            <person name="Lander E."/>
        </authorList>
    </citation>
    <scope>NUCLEOTIDE SEQUENCE [LARGE SCALE GENOMIC DNA]</scope>
</reference>
<evidence type="ECO:0000259" key="1">
    <source>
        <dbReference type="PROSITE" id="PS50234"/>
    </source>
</evidence>
<dbReference type="Gene3D" id="3.40.50.410">
    <property type="entry name" value="von Willebrand factor, type A domain"/>
    <property type="match status" value="1"/>
</dbReference>
<dbReference type="Ensembl" id="ENSCSAVT00000018331.1">
    <property type="protein sequence ID" value="ENSCSAVP00000018134.1"/>
    <property type="gene ID" value="ENSCSAVG00000010665.1"/>
</dbReference>
<dbReference type="Proteomes" id="UP000007875">
    <property type="component" value="Unassembled WGS sequence"/>
</dbReference>
<accession>H2ZKL8</accession>
<evidence type="ECO:0000313" key="3">
    <source>
        <dbReference type="Proteomes" id="UP000007875"/>
    </source>
</evidence>
<dbReference type="HOGENOM" id="CLU_971576_0_0_1"/>
<dbReference type="PROSITE" id="PS50234">
    <property type="entry name" value="VWFA"/>
    <property type="match status" value="1"/>
</dbReference>
<name>H2ZKL8_CIOSA</name>
<organism evidence="2 3">
    <name type="scientific">Ciona savignyi</name>
    <name type="common">Pacific transparent sea squirt</name>
    <dbReference type="NCBI Taxonomy" id="51511"/>
    <lineage>
        <taxon>Eukaryota</taxon>
        <taxon>Metazoa</taxon>
        <taxon>Chordata</taxon>
        <taxon>Tunicata</taxon>
        <taxon>Ascidiacea</taxon>
        <taxon>Phlebobranchia</taxon>
        <taxon>Cionidae</taxon>
        <taxon>Ciona</taxon>
    </lineage>
</organism>
<keyword evidence="3" id="KW-1185">Reference proteome</keyword>
<dbReference type="InterPro" id="IPR002035">
    <property type="entry name" value="VWF_A"/>
</dbReference>
<dbReference type="AlphaFoldDB" id="H2ZKL8"/>
<sequence>MNGKKFKDMLSVANDIIANYISEGSEVAIVQFYTEATLVHDFVEIHVKADKAELIASLPDGIRGLGSIGDGIRMAISTLESKGSTTGSHIVLLTSGAETYHPYVADVHDEVISKGVLLSTLIFGENRNADLEALAEETDGVFAFNVNDFSLLKSLFQTYTDGIDGNQSERTVLVDKAFYKMSINDRQTGSATIDEGLGKDTVFQFEWSESWVGGEPMIQLTSPFGEKYCTTATADCSNELFNVDTHRNLAVFEIPSAVQGKWEYQITTTVHYQYVDMKITSKPVSSD</sequence>
<dbReference type="GeneTree" id="ENSGT00940000165580"/>
<dbReference type="Pfam" id="PF00092">
    <property type="entry name" value="VWA"/>
    <property type="match status" value="1"/>
</dbReference>
<protein>
    <recommendedName>
        <fullName evidence="1">VWFA domain-containing protein</fullName>
    </recommendedName>
</protein>
<reference evidence="2" key="2">
    <citation type="submission" date="2025-08" db="UniProtKB">
        <authorList>
            <consortium name="Ensembl"/>
        </authorList>
    </citation>
    <scope>IDENTIFICATION</scope>
</reference>
<dbReference type="SUPFAM" id="SSF53300">
    <property type="entry name" value="vWA-like"/>
    <property type="match status" value="1"/>
</dbReference>
<dbReference type="CDD" id="cd00198">
    <property type="entry name" value="vWFA"/>
    <property type="match status" value="1"/>
</dbReference>
<dbReference type="InterPro" id="IPR036465">
    <property type="entry name" value="vWFA_dom_sf"/>
</dbReference>
<feature type="domain" description="VWFA" evidence="1">
    <location>
        <begin position="1"/>
        <end position="159"/>
    </location>
</feature>
<proteinExistence type="predicted"/>
<evidence type="ECO:0000313" key="2">
    <source>
        <dbReference type="Ensembl" id="ENSCSAVP00000018134.1"/>
    </source>
</evidence>
<reference evidence="2" key="3">
    <citation type="submission" date="2025-09" db="UniProtKB">
        <authorList>
            <consortium name="Ensembl"/>
        </authorList>
    </citation>
    <scope>IDENTIFICATION</scope>
</reference>